<name>T0SET5_LACLC</name>
<proteinExistence type="predicted"/>
<comment type="caution">
    <text evidence="2">The sequence shown here is derived from an EMBL/GenBank/DDBJ whole genome shotgun (WGS) entry which is preliminary data.</text>
</comment>
<gene>
    <name evidence="2" type="ORF">LLT6_00190</name>
</gene>
<evidence type="ECO:0000313" key="3">
    <source>
        <dbReference type="Proteomes" id="UP000015854"/>
    </source>
</evidence>
<organism evidence="2 3">
    <name type="scientific">Lactococcus cremoris subsp. cremoris TIFN6</name>
    <dbReference type="NCBI Taxonomy" id="1234876"/>
    <lineage>
        <taxon>Bacteria</taxon>
        <taxon>Bacillati</taxon>
        <taxon>Bacillota</taxon>
        <taxon>Bacilli</taxon>
        <taxon>Lactobacillales</taxon>
        <taxon>Streptococcaceae</taxon>
        <taxon>Lactococcus</taxon>
        <taxon>Lactococcus cremoris subsp. cremoris</taxon>
    </lineage>
</organism>
<accession>T0SET5</accession>
<feature type="transmembrane region" description="Helical" evidence="1">
    <location>
        <begin position="48"/>
        <end position="66"/>
    </location>
</feature>
<evidence type="ECO:0000313" key="2">
    <source>
        <dbReference type="EMBL" id="EQC57507.1"/>
    </source>
</evidence>
<protein>
    <submittedName>
        <fullName evidence="2">Uncharacterized protein</fullName>
    </submittedName>
</protein>
<dbReference type="Proteomes" id="UP000015854">
    <property type="component" value="Unassembled WGS sequence"/>
</dbReference>
<sequence length="113" mass="12008">MQQNRYSESKNGGYLVRARIGSNRKTIQAGTLTTRFEKDVDGMKANRNGLLASMALSVVFAIATLVTGGASMLAITAFFSALGLGSASIGGVLHTINEFTYAATDALLAWREM</sequence>
<keyword evidence="1" id="KW-0472">Membrane</keyword>
<dbReference type="EMBL" id="ATBB01000109">
    <property type="protein sequence ID" value="EQC57507.1"/>
    <property type="molecule type" value="Genomic_DNA"/>
</dbReference>
<keyword evidence="1" id="KW-1133">Transmembrane helix</keyword>
<feature type="transmembrane region" description="Helical" evidence="1">
    <location>
        <begin position="72"/>
        <end position="93"/>
    </location>
</feature>
<keyword evidence="1" id="KW-0812">Transmembrane</keyword>
<dbReference type="AlphaFoldDB" id="T0SET5"/>
<dbReference type="PATRIC" id="fig|1234876.3.peg.565"/>
<reference evidence="2 3" key="1">
    <citation type="journal article" date="2013" name="ISME J.">
        <title>Multifactorial diversity sustains microbial community stability.</title>
        <authorList>
            <person name="Erkus O."/>
            <person name="de Jager V.C."/>
            <person name="Spus M."/>
            <person name="van Alen-Boerrigter I.J."/>
            <person name="van Rijswijck I.M."/>
            <person name="Hazelwood L."/>
            <person name="Janssen P.W."/>
            <person name="van Hijum S.A."/>
            <person name="Kleerebezem M."/>
            <person name="Smid E.J."/>
        </authorList>
    </citation>
    <scope>NUCLEOTIDE SEQUENCE [LARGE SCALE GENOMIC DNA]</scope>
    <source>
        <strain evidence="2 3">TIFN6</strain>
    </source>
</reference>
<evidence type="ECO:0000256" key="1">
    <source>
        <dbReference type="SAM" id="Phobius"/>
    </source>
</evidence>